<feature type="region of interest" description="Disordered" evidence="6">
    <location>
        <begin position="113"/>
        <end position="164"/>
    </location>
</feature>
<evidence type="ECO:0000256" key="6">
    <source>
        <dbReference type="SAM" id="MobiDB-lite"/>
    </source>
</evidence>
<dbReference type="InterPro" id="IPR004556">
    <property type="entry name" value="HemK-like"/>
</dbReference>
<comment type="caution">
    <text evidence="9">The sequence shown here is derived from an EMBL/GenBank/DDBJ whole genome shotgun (WGS) entry which is preliminary data.</text>
</comment>
<sequence>MSLPRTLGDALALARGRIDSVDAKVLLREASGYSASMLIAFPERVLDADKARLFADWLVRREAGEPVAHLVGHREFYGHLFRVTADTLIPRPDTELLVERGLAVLAATSLSLDSLSPSPSPASGPGEPRAASPSARPGGTGNEPARRQQFPLPEGEGGRQAGRGGMVQAPTVLDLGTGTGAIAISIALASAAQVTAVDTSPAALAVAQDNARHLGAAIRCLHGSWFAPVAGKRFDLIVSNPPYIAEGDPHLVEGDVRFEPRSALTSGRDGLDDIRHIVTAAPAHLNDGGWLLLEHGYDQAAAVRALLSAAGYAEVQSWRDLAGIERVSGGRR</sequence>
<evidence type="ECO:0000256" key="2">
    <source>
        <dbReference type="ARBA" id="ARBA00022679"/>
    </source>
</evidence>
<dbReference type="NCBIfam" id="TIGR00536">
    <property type="entry name" value="hemK_fam"/>
    <property type="match status" value="1"/>
</dbReference>
<feature type="domain" description="Release factor glutamine methyltransferase N-terminal" evidence="8">
    <location>
        <begin position="18"/>
        <end position="72"/>
    </location>
</feature>
<feature type="binding site" evidence="5">
    <location>
        <begin position="240"/>
        <end position="243"/>
    </location>
    <ligand>
        <name>substrate</name>
    </ligand>
</feature>
<keyword evidence="3 5" id="KW-0949">S-adenosyl-L-methionine</keyword>
<dbReference type="HAMAP" id="MF_02126">
    <property type="entry name" value="RF_methyltr_PrmC"/>
    <property type="match status" value="1"/>
</dbReference>
<comment type="catalytic activity">
    <reaction evidence="4 5">
        <text>L-glutaminyl-[peptide chain release factor] + S-adenosyl-L-methionine = N(5)-methyl-L-glutaminyl-[peptide chain release factor] + S-adenosyl-L-homocysteine + H(+)</text>
        <dbReference type="Rhea" id="RHEA:42896"/>
        <dbReference type="Rhea" id="RHEA-COMP:10271"/>
        <dbReference type="Rhea" id="RHEA-COMP:10272"/>
        <dbReference type="ChEBI" id="CHEBI:15378"/>
        <dbReference type="ChEBI" id="CHEBI:30011"/>
        <dbReference type="ChEBI" id="CHEBI:57856"/>
        <dbReference type="ChEBI" id="CHEBI:59789"/>
        <dbReference type="ChEBI" id="CHEBI:61891"/>
        <dbReference type="EC" id="2.1.1.297"/>
    </reaction>
</comment>
<keyword evidence="10" id="KW-1185">Reference proteome</keyword>
<dbReference type="Gene3D" id="3.40.50.150">
    <property type="entry name" value="Vaccinia Virus protein VP39"/>
    <property type="match status" value="1"/>
</dbReference>
<comment type="similarity">
    <text evidence="5">Belongs to the protein N5-glutamine methyltransferase family. PrmC subfamily.</text>
</comment>
<dbReference type="PANTHER" id="PTHR18895">
    <property type="entry name" value="HEMK METHYLTRANSFERASE"/>
    <property type="match status" value="1"/>
</dbReference>
<dbReference type="SUPFAM" id="SSF53335">
    <property type="entry name" value="S-adenosyl-L-methionine-dependent methyltransferases"/>
    <property type="match status" value="1"/>
</dbReference>
<evidence type="ECO:0000259" key="7">
    <source>
        <dbReference type="Pfam" id="PF05175"/>
    </source>
</evidence>
<evidence type="ECO:0000256" key="3">
    <source>
        <dbReference type="ARBA" id="ARBA00022691"/>
    </source>
</evidence>
<dbReference type="PROSITE" id="PS00092">
    <property type="entry name" value="N6_MTASE"/>
    <property type="match status" value="1"/>
</dbReference>
<dbReference type="Pfam" id="PF17827">
    <property type="entry name" value="PrmC_N"/>
    <property type="match status" value="1"/>
</dbReference>
<dbReference type="CDD" id="cd02440">
    <property type="entry name" value="AdoMet_MTases"/>
    <property type="match status" value="1"/>
</dbReference>
<dbReference type="InterPro" id="IPR019874">
    <property type="entry name" value="RF_methyltr_PrmC"/>
</dbReference>
<dbReference type="Pfam" id="PF05175">
    <property type="entry name" value="MTS"/>
    <property type="match status" value="1"/>
</dbReference>
<name>A0ABP9QKM7_9RHOO</name>
<dbReference type="InterPro" id="IPR040758">
    <property type="entry name" value="PrmC_N"/>
</dbReference>
<feature type="binding site" evidence="5">
    <location>
        <begin position="176"/>
        <end position="180"/>
    </location>
    <ligand>
        <name>S-adenosyl-L-methionine</name>
        <dbReference type="ChEBI" id="CHEBI:59789"/>
    </ligand>
</feature>
<gene>
    <name evidence="5" type="primary">prmC</name>
    <name evidence="9" type="ORF">GCM10025770_15820</name>
</gene>
<dbReference type="InterPro" id="IPR002052">
    <property type="entry name" value="DNA_methylase_N6_adenine_CS"/>
</dbReference>
<evidence type="ECO:0000313" key="10">
    <source>
        <dbReference type="Proteomes" id="UP001500547"/>
    </source>
</evidence>
<feature type="binding site" evidence="5">
    <location>
        <position position="225"/>
    </location>
    <ligand>
        <name>S-adenosyl-L-methionine</name>
        <dbReference type="ChEBI" id="CHEBI:59789"/>
    </ligand>
</feature>
<dbReference type="InterPro" id="IPR029063">
    <property type="entry name" value="SAM-dependent_MTases_sf"/>
</dbReference>
<dbReference type="PANTHER" id="PTHR18895:SF74">
    <property type="entry name" value="MTRF1L RELEASE FACTOR GLUTAMINE METHYLTRANSFERASE"/>
    <property type="match status" value="1"/>
</dbReference>
<dbReference type="Gene3D" id="1.10.8.10">
    <property type="entry name" value="DNA helicase RuvA subunit, C-terminal domain"/>
    <property type="match status" value="1"/>
</dbReference>
<dbReference type="RefSeq" id="WP_345532355.1">
    <property type="nucleotide sequence ID" value="NZ_BAABLD010000008.1"/>
</dbReference>
<protein>
    <recommendedName>
        <fullName evidence="5">Release factor glutamine methyltransferase</fullName>
        <shortName evidence="5">RF MTase</shortName>
        <ecNumber evidence="5">2.1.1.297</ecNumber>
    </recommendedName>
    <alternativeName>
        <fullName evidence="5">N5-glutamine methyltransferase PrmC</fullName>
    </alternativeName>
    <alternativeName>
        <fullName evidence="5">Protein-(glutamine-N5) MTase PrmC</fullName>
    </alternativeName>
    <alternativeName>
        <fullName evidence="5">Protein-glutamine N-methyltransferase PrmC</fullName>
    </alternativeName>
</protein>
<evidence type="ECO:0000256" key="1">
    <source>
        <dbReference type="ARBA" id="ARBA00022603"/>
    </source>
</evidence>
<evidence type="ECO:0000259" key="8">
    <source>
        <dbReference type="Pfam" id="PF17827"/>
    </source>
</evidence>
<keyword evidence="2 5" id="KW-0808">Transferase</keyword>
<comment type="function">
    <text evidence="5">Methylates the class 1 translation termination release factors RF1/PrfA and RF2/PrfB on the glutamine residue of the universally conserved GGQ motif.</text>
</comment>
<evidence type="ECO:0000256" key="5">
    <source>
        <dbReference type="HAMAP-Rule" id="MF_02126"/>
    </source>
</evidence>
<feature type="binding site" evidence="5">
    <location>
        <position position="198"/>
    </location>
    <ligand>
        <name>S-adenosyl-L-methionine</name>
        <dbReference type="ChEBI" id="CHEBI:59789"/>
    </ligand>
</feature>
<feature type="domain" description="Methyltransferase small" evidence="7">
    <location>
        <begin position="171"/>
        <end position="247"/>
    </location>
</feature>
<dbReference type="InterPro" id="IPR007848">
    <property type="entry name" value="Small_mtfrase_dom"/>
</dbReference>
<proteinExistence type="inferred from homology"/>
<feature type="binding site" evidence="5">
    <location>
        <position position="240"/>
    </location>
    <ligand>
        <name>S-adenosyl-L-methionine</name>
        <dbReference type="ChEBI" id="CHEBI:59789"/>
    </ligand>
</feature>
<reference evidence="10" key="1">
    <citation type="journal article" date="2019" name="Int. J. Syst. Evol. Microbiol.">
        <title>The Global Catalogue of Microorganisms (GCM) 10K type strain sequencing project: providing services to taxonomists for standard genome sequencing and annotation.</title>
        <authorList>
            <consortium name="The Broad Institute Genomics Platform"/>
            <consortium name="The Broad Institute Genome Sequencing Center for Infectious Disease"/>
            <person name="Wu L."/>
            <person name="Ma J."/>
        </authorList>
    </citation>
    <scope>NUCLEOTIDE SEQUENCE [LARGE SCALE GENOMIC DNA]</scope>
    <source>
        <strain evidence="10">JCM 18715</strain>
    </source>
</reference>
<evidence type="ECO:0000256" key="4">
    <source>
        <dbReference type="ARBA" id="ARBA00048391"/>
    </source>
</evidence>
<dbReference type="EMBL" id="BAABLD010000008">
    <property type="protein sequence ID" value="GAA5163514.1"/>
    <property type="molecule type" value="Genomic_DNA"/>
</dbReference>
<accession>A0ABP9QKM7</accession>
<evidence type="ECO:0000313" key="9">
    <source>
        <dbReference type="EMBL" id="GAA5163514.1"/>
    </source>
</evidence>
<dbReference type="Proteomes" id="UP001500547">
    <property type="component" value="Unassembled WGS sequence"/>
</dbReference>
<dbReference type="InterPro" id="IPR050320">
    <property type="entry name" value="N5-glutamine_MTase"/>
</dbReference>
<organism evidence="9 10">
    <name type="scientific">Viridibacterium curvum</name>
    <dbReference type="NCBI Taxonomy" id="1101404"/>
    <lineage>
        <taxon>Bacteria</taxon>
        <taxon>Pseudomonadati</taxon>
        <taxon>Pseudomonadota</taxon>
        <taxon>Betaproteobacteria</taxon>
        <taxon>Rhodocyclales</taxon>
        <taxon>Rhodocyclaceae</taxon>
        <taxon>Viridibacterium</taxon>
    </lineage>
</organism>
<dbReference type="EC" id="2.1.1.297" evidence="5"/>
<keyword evidence="1 5" id="KW-0489">Methyltransferase</keyword>
<feature type="compositionally biased region" description="Low complexity" evidence="6">
    <location>
        <begin position="113"/>
        <end position="137"/>
    </location>
</feature>